<evidence type="ECO:0000313" key="3">
    <source>
        <dbReference type="Proteomes" id="UP000238937"/>
    </source>
</evidence>
<evidence type="ECO:0000313" key="2">
    <source>
        <dbReference type="EMBL" id="PSB57452.1"/>
    </source>
</evidence>
<dbReference type="Proteomes" id="UP000238937">
    <property type="component" value="Unassembled WGS sequence"/>
</dbReference>
<proteinExistence type="predicted"/>
<dbReference type="EMBL" id="PVWO01000076">
    <property type="protein sequence ID" value="PSB57452.1"/>
    <property type="molecule type" value="Genomic_DNA"/>
</dbReference>
<organism evidence="2 3">
    <name type="scientific">Chamaesiphon polymorphus CCALA 037</name>
    <dbReference type="NCBI Taxonomy" id="2107692"/>
    <lineage>
        <taxon>Bacteria</taxon>
        <taxon>Bacillati</taxon>
        <taxon>Cyanobacteriota</taxon>
        <taxon>Cyanophyceae</taxon>
        <taxon>Gomontiellales</taxon>
        <taxon>Chamaesiphonaceae</taxon>
        <taxon>Chamaesiphon</taxon>
    </lineage>
</organism>
<evidence type="ECO:0000256" key="1">
    <source>
        <dbReference type="SAM" id="SignalP"/>
    </source>
</evidence>
<dbReference type="OrthoDB" id="5769674at2"/>
<accession>A0A2T1GIA9</accession>
<keyword evidence="3" id="KW-1185">Reference proteome</keyword>
<dbReference type="RefSeq" id="WP_106302722.1">
    <property type="nucleotide sequence ID" value="NZ_PVWO01000076.1"/>
</dbReference>
<keyword evidence="1" id="KW-0732">Signal</keyword>
<comment type="caution">
    <text evidence="2">The sequence shown here is derived from an EMBL/GenBank/DDBJ whole genome shotgun (WGS) entry which is preliminary data.</text>
</comment>
<feature type="signal peptide" evidence="1">
    <location>
        <begin position="1"/>
        <end position="19"/>
    </location>
</feature>
<gene>
    <name evidence="2" type="ORF">C7B77_08330</name>
</gene>
<reference evidence="2 3" key="1">
    <citation type="submission" date="2018-03" db="EMBL/GenBank/DDBJ databases">
        <title>The ancient ancestry and fast evolution of plastids.</title>
        <authorList>
            <person name="Moore K.R."/>
            <person name="Magnabosco C."/>
            <person name="Momper L."/>
            <person name="Gold D.A."/>
            <person name="Bosak T."/>
            <person name="Fournier G.P."/>
        </authorList>
    </citation>
    <scope>NUCLEOTIDE SEQUENCE [LARGE SCALE GENOMIC DNA]</scope>
    <source>
        <strain evidence="2 3">CCALA 037</strain>
    </source>
</reference>
<dbReference type="PROSITE" id="PS51257">
    <property type="entry name" value="PROKAR_LIPOPROTEIN"/>
    <property type="match status" value="1"/>
</dbReference>
<dbReference type="AlphaFoldDB" id="A0A2T1GIA9"/>
<sequence length="166" mass="17674">MKKFIVLPLVLMLSSCAIPFVGNSSLPGDNELNEQVKPLLLSNGASELVEIKNLHKTNGYEQNPNTYTVDIEYDWAFKIGWADLAKQTKPTIDALVKQGTPTASTAPSLEDTAGAAAGIGAGIGIGVLGLAYGEFKAGDSYNTKDSVTFIKTENGWRLSSKPKTVP</sequence>
<evidence type="ECO:0008006" key="4">
    <source>
        <dbReference type="Google" id="ProtNLM"/>
    </source>
</evidence>
<protein>
    <recommendedName>
        <fullName evidence="4">Lipoprotein</fullName>
    </recommendedName>
</protein>
<name>A0A2T1GIA9_9CYAN</name>
<feature type="chain" id="PRO_5015709563" description="Lipoprotein" evidence="1">
    <location>
        <begin position="20"/>
        <end position="166"/>
    </location>
</feature>